<evidence type="ECO:0000313" key="2">
    <source>
        <dbReference type="EMBL" id="KGO92385.1"/>
    </source>
</evidence>
<evidence type="ECO:0000259" key="1">
    <source>
        <dbReference type="Pfam" id="PF09949"/>
    </source>
</evidence>
<dbReference type="AlphaFoldDB" id="A0A0A2MVX9"/>
<proteinExistence type="predicted"/>
<name>A0A0A2MVX9_9FLAO</name>
<sequence>MIKRLKKLFGHYKIDAIHIVPYRSYGTQNHLYVKGRVLDNVPLQYSESPSFVATIKNAIKQFDTYEIPGIRVQLKVNNLIFTAKTDANGYFLFDINVGLNLRELSDAEGWLYYDLSIPDSEGVAVTEVFQGELLIPEAEADYGVITDIDDTLLTTGVTSFLKWKVIRNSLFVNSYRRMPLEGAPNLYRKLHKGIDDKEKNPVFYLSNSPWNMYQYLKLFLGHNGFPKGPVLLRSFNSIFQKVTGSEKPHKQKEILNILDAFPTLNFILIGDSGEHDATIYTDIAAQFPNRVLCIYLRSVTHKRRMQTVKSIVDNFRVTPVLLVETSAEAEIHAREQGFI</sequence>
<dbReference type="eggNOG" id="COG4850">
    <property type="taxonomic scope" value="Bacteria"/>
</dbReference>
<protein>
    <recommendedName>
        <fullName evidence="1">Phosphatidate phosphatase APP1 catalytic domain-containing protein</fullName>
    </recommendedName>
</protein>
<dbReference type="GO" id="GO:0008195">
    <property type="term" value="F:phosphatidate phosphatase activity"/>
    <property type="evidence" value="ECO:0007669"/>
    <property type="project" value="InterPro"/>
</dbReference>
<keyword evidence="3" id="KW-1185">Reference proteome</keyword>
<dbReference type="PANTHER" id="PTHR28208:SF3">
    <property type="entry name" value="PHOSPHATIDATE PHOSPHATASE APP1"/>
    <property type="match status" value="1"/>
</dbReference>
<dbReference type="InterPro" id="IPR052935">
    <property type="entry name" value="Mg2+_PAP"/>
</dbReference>
<reference evidence="2 3" key="1">
    <citation type="submission" date="2013-09" db="EMBL/GenBank/DDBJ databases">
        <authorList>
            <person name="Zeng Z."/>
            <person name="Chen C."/>
        </authorList>
    </citation>
    <scope>NUCLEOTIDE SEQUENCE [LARGE SCALE GENOMIC DNA]</scope>
    <source>
        <strain evidence="2 3">WB 4.1-42</strain>
    </source>
</reference>
<dbReference type="RefSeq" id="WP_026990189.1">
    <property type="nucleotide sequence ID" value="NZ_AUGP01000017.1"/>
</dbReference>
<dbReference type="InterPro" id="IPR019236">
    <property type="entry name" value="APP1_cat"/>
</dbReference>
<gene>
    <name evidence="2" type="ORF">Q766_13045</name>
</gene>
<dbReference type="PANTHER" id="PTHR28208">
    <property type="entry name" value="PHOSPHATIDATE PHOSPHATASE APP1"/>
    <property type="match status" value="1"/>
</dbReference>
<organism evidence="2 3">
    <name type="scientific">Flavobacterium subsaxonicum WB 4.1-42 = DSM 21790</name>
    <dbReference type="NCBI Taxonomy" id="1121898"/>
    <lineage>
        <taxon>Bacteria</taxon>
        <taxon>Pseudomonadati</taxon>
        <taxon>Bacteroidota</taxon>
        <taxon>Flavobacteriia</taxon>
        <taxon>Flavobacteriales</taxon>
        <taxon>Flavobacteriaceae</taxon>
        <taxon>Flavobacterium</taxon>
    </lineage>
</organism>
<dbReference type="EMBL" id="JRLY01000010">
    <property type="protein sequence ID" value="KGO92385.1"/>
    <property type="molecule type" value="Genomic_DNA"/>
</dbReference>
<dbReference type="Proteomes" id="UP000030111">
    <property type="component" value="Unassembled WGS sequence"/>
</dbReference>
<comment type="caution">
    <text evidence="2">The sequence shown here is derived from an EMBL/GenBank/DDBJ whole genome shotgun (WGS) entry which is preliminary data.</text>
</comment>
<dbReference type="Pfam" id="PF09949">
    <property type="entry name" value="APP1_cat"/>
    <property type="match status" value="1"/>
</dbReference>
<feature type="domain" description="Phosphatidate phosphatase APP1 catalytic" evidence="1">
    <location>
        <begin position="142"/>
        <end position="297"/>
    </location>
</feature>
<accession>A0A0A2MVX9</accession>
<evidence type="ECO:0000313" key="3">
    <source>
        <dbReference type="Proteomes" id="UP000030111"/>
    </source>
</evidence>
<dbReference type="OrthoDB" id="9789875at2"/>
<dbReference type="STRING" id="1121898.GCA_000422725_01296"/>